<feature type="binding site" evidence="8">
    <location>
        <position position="290"/>
    </location>
    <ligand>
        <name>Zn(2+)</name>
        <dbReference type="ChEBI" id="CHEBI:29105"/>
    </ligand>
</feature>
<dbReference type="GO" id="GO:0008168">
    <property type="term" value="F:methyltransferase activity"/>
    <property type="evidence" value="ECO:0007669"/>
    <property type="project" value="UniProtKB-UniRule"/>
</dbReference>
<evidence type="ECO:0000313" key="11">
    <source>
        <dbReference type="Proteomes" id="UP001145072"/>
    </source>
</evidence>
<name>A0A9X3WJT3_9BACI</name>
<evidence type="ECO:0000259" key="9">
    <source>
        <dbReference type="PROSITE" id="PS50970"/>
    </source>
</evidence>
<dbReference type="NCBIfam" id="NF006396">
    <property type="entry name" value="PRK08645.1"/>
    <property type="match status" value="1"/>
</dbReference>
<evidence type="ECO:0000256" key="6">
    <source>
        <dbReference type="ARBA" id="ARBA00022827"/>
    </source>
</evidence>
<organism evidence="10 11">
    <name type="scientific">Aquibacillus koreensis</name>
    <dbReference type="NCBI Taxonomy" id="279446"/>
    <lineage>
        <taxon>Bacteria</taxon>
        <taxon>Bacillati</taxon>
        <taxon>Bacillota</taxon>
        <taxon>Bacilli</taxon>
        <taxon>Bacillales</taxon>
        <taxon>Bacillaceae</taxon>
        <taxon>Aquibacillus</taxon>
    </lineage>
</organism>
<keyword evidence="7 10" id="KW-0560">Oxidoreductase</keyword>
<feature type="binding site" evidence="8">
    <location>
        <position position="289"/>
    </location>
    <ligand>
        <name>Zn(2+)</name>
        <dbReference type="ChEBI" id="CHEBI:29105"/>
    </ligand>
</feature>
<comment type="cofactor">
    <cofactor evidence="1">
        <name>FAD</name>
        <dbReference type="ChEBI" id="CHEBI:57692"/>
    </cofactor>
</comment>
<feature type="binding site" evidence="8">
    <location>
        <position position="224"/>
    </location>
    <ligand>
        <name>Zn(2+)</name>
        <dbReference type="ChEBI" id="CHEBI:29105"/>
    </ligand>
</feature>
<dbReference type="RefSeq" id="WP_272479991.1">
    <property type="nucleotide sequence ID" value="NZ_JAMQJZ010000008.1"/>
</dbReference>
<dbReference type="EC" id="2.1.1.10" evidence="10"/>
<dbReference type="CDD" id="cd00537">
    <property type="entry name" value="MTHFR"/>
    <property type="match status" value="1"/>
</dbReference>
<protein>
    <submittedName>
        <fullName evidence="10">Bifunctional homocysteine S-methyltransferase/methylenetetrahydrofolate reductase</fullName>
        <ecNumber evidence="10">1.5.1.20</ecNumber>
        <ecNumber evidence="10">2.1.1.10</ecNumber>
    </submittedName>
</protein>
<keyword evidence="8" id="KW-0862">Zinc</keyword>
<feature type="domain" description="Hcy-binding" evidence="9">
    <location>
        <begin position="8"/>
        <end position="304"/>
    </location>
</feature>
<keyword evidence="6" id="KW-0274">FAD</keyword>
<dbReference type="GO" id="GO:0004489">
    <property type="term" value="F:methylenetetrahydrofolate reductase [NAD(P)H] activity"/>
    <property type="evidence" value="ECO:0007669"/>
    <property type="project" value="UniProtKB-EC"/>
</dbReference>
<dbReference type="GO" id="GO:0006555">
    <property type="term" value="P:methionine metabolic process"/>
    <property type="evidence" value="ECO:0007669"/>
    <property type="project" value="InterPro"/>
</dbReference>
<dbReference type="EC" id="1.5.1.20" evidence="10"/>
<dbReference type="EMBL" id="JAMQJZ010000008">
    <property type="protein sequence ID" value="MDC3421067.1"/>
    <property type="molecule type" value="Genomic_DNA"/>
</dbReference>
<dbReference type="PANTHER" id="PTHR11103">
    <property type="entry name" value="SLR1189 PROTEIN"/>
    <property type="match status" value="1"/>
</dbReference>
<dbReference type="Pfam" id="PF02219">
    <property type="entry name" value="MTHFR"/>
    <property type="match status" value="1"/>
</dbReference>
<dbReference type="InterPro" id="IPR029041">
    <property type="entry name" value="FAD-linked_oxidoreductase-like"/>
</dbReference>
<dbReference type="InterPro" id="IPR036589">
    <property type="entry name" value="HCY_dom_sf"/>
</dbReference>
<comment type="pathway">
    <text evidence="2">One-carbon metabolism; tetrahydrofolate interconversion.</text>
</comment>
<gene>
    <name evidence="10" type="ORF">NC661_11875</name>
</gene>
<dbReference type="AlphaFoldDB" id="A0A9X3WJT3"/>
<evidence type="ECO:0000256" key="7">
    <source>
        <dbReference type="ARBA" id="ARBA00023002"/>
    </source>
</evidence>
<comment type="cofactor">
    <cofactor evidence="8">
        <name>Zn(2+)</name>
        <dbReference type="ChEBI" id="CHEBI:29105"/>
    </cofactor>
</comment>
<dbReference type="PROSITE" id="PS50970">
    <property type="entry name" value="HCY"/>
    <property type="match status" value="1"/>
</dbReference>
<evidence type="ECO:0000256" key="1">
    <source>
        <dbReference type="ARBA" id="ARBA00001974"/>
    </source>
</evidence>
<keyword evidence="4" id="KW-0285">Flavoprotein</keyword>
<keyword evidence="5 8" id="KW-0808">Transferase</keyword>
<dbReference type="SUPFAM" id="SSF51730">
    <property type="entry name" value="FAD-linked oxidoreductase"/>
    <property type="match status" value="1"/>
</dbReference>
<evidence type="ECO:0000256" key="4">
    <source>
        <dbReference type="ARBA" id="ARBA00022630"/>
    </source>
</evidence>
<sequence length="646" mass="71326">MKLSGKKQGDFLTLLEKGHVIGDGAMATLMHQSGIPARTCFEALCLQDPKLITEAHVAYLAAGSQVIQTNTFSGHRLGLQRYGLENQVWDINRAAVKVARDAIHTYQKQSKVEREAFVFGTIGSTADLKTPDFVHQGAKMSLRFLFEEQLSALLEESVDGILLETFADLNELQLAVETVRRQTNVPIIANLAPEVVGVTRDGFSIEEAFRVLEKEGANVVGLNCRLGLSGILRTYENIQLNPNSRYAAVPNSGLLHMVDGEYSYTGNADYFASISKQLIQKGVSFIGGCCGTTPDHIRTLVKRLEKLPEEEKRVRPNEFSVNNSITIRDVVKGDQETDDIGNLEGDSSGHSLIQKALYEPTIIVELDPPKVLDIEGYMEATKILKDAGVDAVTIADNSLGSVRVSNMAIASLIKEMGVEPLVHIACRDRNLIGQQSHLMGLHVLGIHHILLITGDPSKFGDLPGATSVFDVSSTDLTKMVKKLNNGIAFSGQPLKQRSKFVVGTSFNPHVRNFHKAIDRLKRKLDAGADYVMTQPIYDVRLFEKLARAIEPFQVPVFVGIMPMVSSRNAQFLHNEVPGIQIPDEILERMDKESKEEATQEGLAISEELINEALTYFNGIYLVTPFLRAELTAHLTRYIHDLKAVIK</sequence>
<dbReference type="Pfam" id="PF02574">
    <property type="entry name" value="S-methyl_trans"/>
    <property type="match status" value="1"/>
</dbReference>
<keyword evidence="8" id="KW-0479">Metal-binding</keyword>
<evidence type="ECO:0000313" key="10">
    <source>
        <dbReference type="EMBL" id="MDC3421067.1"/>
    </source>
</evidence>
<dbReference type="Gene3D" id="3.20.20.330">
    <property type="entry name" value="Homocysteine-binding-like domain"/>
    <property type="match status" value="1"/>
</dbReference>
<dbReference type="Proteomes" id="UP001145072">
    <property type="component" value="Unassembled WGS sequence"/>
</dbReference>
<evidence type="ECO:0000256" key="2">
    <source>
        <dbReference type="ARBA" id="ARBA00004777"/>
    </source>
</evidence>
<keyword evidence="3 8" id="KW-0489">Methyltransferase</keyword>
<dbReference type="InterPro" id="IPR003171">
    <property type="entry name" value="Mehydrof_redctse-like"/>
</dbReference>
<comment type="caution">
    <text evidence="10">The sequence shown here is derived from an EMBL/GenBank/DDBJ whole genome shotgun (WGS) entry which is preliminary data.</text>
</comment>
<dbReference type="SUPFAM" id="SSF82282">
    <property type="entry name" value="Homocysteine S-methyltransferase"/>
    <property type="match status" value="1"/>
</dbReference>
<dbReference type="Gene3D" id="3.20.20.220">
    <property type="match status" value="1"/>
</dbReference>
<dbReference type="GO" id="GO:0046872">
    <property type="term" value="F:metal ion binding"/>
    <property type="evidence" value="ECO:0007669"/>
    <property type="project" value="UniProtKB-KW"/>
</dbReference>
<evidence type="ECO:0000256" key="3">
    <source>
        <dbReference type="ARBA" id="ARBA00022603"/>
    </source>
</evidence>
<keyword evidence="11" id="KW-1185">Reference proteome</keyword>
<dbReference type="GO" id="GO:0032259">
    <property type="term" value="P:methylation"/>
    <property type="evidence" value="ECO:0007669"/>
    <property type="project" value="UniProtKB-KW"/>
</dbReference>
<accession>A0A9X3WJT3</accession>
<reference evidence="10" key="1">
    <citation type="submission" date="2022-06" db="EMBL/GenBank/DDBJ databases">
        <title>Aquibacillus sp. a new bacterium isolated from soil saline samples.</title>
        <authorList>
            <person name="Galisteo C."/>
            <person name="De La Haba R."/>
            <person name="Sanchez-Porro C."/>
            <person name="Ventosa A."/>
        </authorList>
    </citation>
    <scope>NUCLEOTIDE SEQUENCE</scope>
    <source>
        <strain evidence="10">JCM 12387</strain>
    </source>
</reference>
<dbReference type="InterPro" id="IPR003726">
    <property type="entry name" value="HCY_dom"/>
</dbReference>
<dbReference type="PANTHER" id="PTHR11103:SF18">
    <property type="entry name" value="SLR1189 PROTEIN"/>
    <property type="match status" value="1"/>
</dbReference>
<evidence type="ECO:0000256" key="8">
    <source>
        <dbReference type="PROSITE-ProRule" id="PRU00333"/>
    </source>
</evidence>
<evidence type="ECO:0000256" key="5">
    <source>
        <dbReference type="ARBA" id="ARBA00022679"/>
    </source>
</evidence>
<proteinExistence type="predicted"/>